<feature type="compositionally biased region" description="Polar residues" evidence="1">
    <location>
        <begin position="27"/>
        <end position="40"/>
    </location>
</feature>
<feature type="domain" description="PiggyBac transposable element-derived protein" evidence="2">
    <location>
        <begin position="183"/>
        <end position="260"/>
    </location>
</feature>
<dbReference type="EMBL" id="JAPWTK010000312">
    <property type="protein sequence ID" value="KAJ8942814.1"/>
    <property type="molecule type" value="Genomic_DNA"/>
</dbReference>
<evidence type="ECO:0000256" key="1">
    <source>
        <dbReference type="SAM" id="MobiDB-lite"/>
    </source>
</evidence>
<accession>A0AAV8XVV0</accession>
<dbReference type="PANTHER" id="PTHR47272:SF1">
    <property type="entry name" value="PIGGYBAC TRANSPOSABLE ELEMENT-DERIVED PROTEIN 3-LIKE"/>
    <property type="match status" value="1"/>
</dbReference>
<evidence type="ECO:0000259" key="2">
    <source>
        <dbReference type="Pfam" id="PF13843"/>
    </source>
</evidence>
<feature type="region of interest" description="Disordered" evidence="1">
    <location>
        <begin position="23"/>
        <end position="61"/>
    </location>
</feature>
<gene>
    <name evidence="3" type="ORF">NQ318_022828</name>
</gene>
<feature type="region of interest" description="Disordered" evidence="1">
    <location>
        <begin position="82"/>
        <end position="105"/>
    </location>
</feature>
<protein>
    <recommendedName>
        <fullName evidence="2">PiggyBac transposable element-derived protein domain-containing protein</fullName>
    </recommendedName>
</protein>
<dbReference type="Proteomes" id="UP001162162">
    <property type="component" value="Unassembled WGS sequence"/>
</dbReference>
<name>A0AAV8XVV0_9CUCU</name>
<organism evidence="3 4">
    <name type="scientific">Aromia moschata</name>
    <dbReference type="NCBI Taxonomy" id="1265417"/>
    <lineage>
        <taxon>Eukaryota</taxon>
        <taxon>Metazoa</taxon>
        <taxon>Ecdysozoa</taxon>
        <taxon>Arthropoda</taxon>
        <taxon>Hexapoda</taxon>
        <taxon>Insecta</taxon>
        <taxon>Pterygota</taxon>
        <taxon>Neoptera</taxon>
        <taxon>Endopterygota</taxon>
        <taxon>Coleoptera</taxon>
        <taxon>Polyphaga</taxon>
        <taxon>Cucujiformia</taxon>
        <taxon>Chrysomeloidea</taxon>
        <taxon>Cerambycidae</taxon>
        <taxon>Cerambycinae</taxon>
        <taxon>Callichromatini</taxon>
        <taxon>Aromia</taxon>
    </lineage>
</organism>
<comment type="caution">
    <text evidence="3">The sequence shown here is derived from an EMBL/GenBank/DDBJ whole genome shotgun (WGS) entry which is preliminary data.</text>
</comment>
<proteinExistence type="predicted"/>
<reference evidence="3" key="1">
    <citation type="journal article" date="2023" name="Insect Mol. Biol.">
        <title>Genome sequencing provides insights into the evolution of gene families encoding plant cell wall-degrading enzymes in longhorned beetles.</title>
        <authorList>
            <person name="Shin N.R."/>
            <person name="Okamura Y."/>
            <person name="Kirsch R."/>
            <person name="Pauchet Y."/>
        </authorList>
    </citation>
    <scope>NUCLEOTIDE SEQUENCE</scope>
    <source>
        <strain evidence="3">AMC_N1</strain>
    </source>
</reference>
<sequence>MDFTSEEREATNEPYLVFSDTLFEGPVSNSDSEVPSTSESTEAEVTVPSNAKINEIPHSENEPEVLLTSATLNESAQTFQRYRKRSRLRSPEPTEEEDGTGTLTATSFTGDVQALANDPQELISIVWRKKHLQLHVNEIVFRGERVCPPTFKELDSPYKCFCYFMNDELFQHLSEQTSLYTRQQNINTQIQIYTGAGDNTILPNTPDLGAASNVVVRLSQHIPNFVNHILYFDNFYTSLGLLVYLRSRGIYSLGTVRINRVPNCKL</sequence>
<dbReference type="InterPro" id="IPR029526">
    <property type="entry name" value="PGBD"/>
</dbReference>
<dbReference type="AlphaFoldDB" id="A0AAV8XVV0"/>
<evidence type="ECO:0000313" key="3">
    <source>
        <dbReference type="EMBL" id="KAJ8942814.1"/>
    </source>
</evidence>
<dbReference type="Pfam" id="PF13843">
    <property type="entry name" value="DDE_Tnp_1_7"/>
    <property type="match status" value="1"/>
</dbReference>
<evidence type="ECO:0000313" key="4">
    <source>
        <dbReference type="Proteomes" id="UP001162162"/>
    </source>
</evidence>
<keyword evidence="4" id="KW-1185">Reference proteome</keyword>
<dbReference type="PANTHER" id="PTHR47272">
    <property type="entry name" value="DDE_TNP_1_7 DOMAIN-CONTAINING PROTEIN"/>
    <property type="match status" value="1"/>
</dbReference>